<dbReference type="EMBL" id="DYYQ01000062">
    <property type="protein sequence ID" value="HJE50226.1"/>
    <property type="molecule type" value="Genomic_DNA"/>
</dbReference>
<reference evidence="7 8" key="1">
    <citation type="submission" date="2017-05" db="EMBL/GenBank/DDBJ databases">
        <title>Lactobacillus johnsonii from commercial turkeys.</title>
        <authorList>
            <person name="Johnson T.J."/>
            <person name="Youmans B."/>
        </authorList>
    </citation>
    <scope>NUCLEOTIDE SEQUENCE [LARGE SCALE GENOMIC DNA]</scope>
    <source>
        <strain evidence="6 7">UMNLJ114</strain>
        <strain evidence="5 8">UMNLJ54</strain>
    </source>
</reference>
<dbReference type="RefSeq" id="WP_004895816.1">
    <property type="nucleotide sequence ID" value="NZ_CP021703.1"/>
</dbReference>
<evidence type="ECO:0000256" key="3">
    <source>
        <dbReference type="PIRSR" id="PIRSR613078-2"/>
    </source>
</evidence>
<keyword evidence="1" id="KW-0378">Hydrolase</keyword>
<protein>
    <submittedName>
        <fullName evidence="6">Histidine phosphatase family protein</fullName>
    </submittedName>
</protein>
<dbReference type="InterPro" id="IPR051695">
    <property type="entry name" value="Phosphoglycerate_Mutase"/>
</dbReference>
<dbReference type="InterPro" id="IPR013078">
    <property type="entry name" value="His_Pase_superF_clade-1"/>
</dbReference>
<gene>
    <name evidence="5" type="ORF">A3P64_05330</name>
    <name evidence="6" type="ORF">A3Q24_06635</name>
    <name evidence="4" type="ORF">K8V69_08730</name>
</gene>
<dbReference type="SMART" id="SM00855">
    <property type="entry name" value="PGAM"/>
    <property type="match status" value="1"/>
</dbReference>
<dbReference type="SUPFAM" id="SSF53254">
    <property type="entry name" value="Phosphoglycerate mutase-like"/>
    <property type="match status" value="1"/>
</dbReference>
<evidence type="ECO:0000313" key="8">
    <source>
        <dbReference type="Proteomes" id="UP000216448"/>
    </source>
</evidence>
<feature type="binding site" evidence="3">
    <location>
        <begin position="9"/>
        <end position="16"/>
    </location>
    <ligand>
        <name>substrate</name>
    </ligand>
</feature>
<reference evidence="4" key="3">
    <citation type="submission" date="2021-09" db="EMBL/GenBank/DDBJ databases">
        <authorList>
            <person name="Gilroy R."/>
        </authorList>
    </citation>
    <scope>NUCLEOTIDE SEQUENCE</scope>
    <source>
        <strain evidence="4">CHK192-2623</strain>
    </source>
</reference>
<sequence>MATEVYLVRHGETMFNQLNKVQGWADSPLTVKGINDLKITASNLSQVHFDKMYSSDLKRAIDTVHLIADTNEVSEIGKIKKLPAFREVFFGTFEGDDIDETWEKVAVAGGMKPTNDVVKIIQTLGIHDFREATKKADPRHLAEDAEALNNRMDQAVSQLAEETKGLGRVLIVSHGDFIKTLGIKYWDQTTHDHDIPFPDNGSVTRGIIDDNGKFKIINYGVKNTDIPNL</sequence>
<dbReference type="Proteomes" id="UP000216008">
    <property type="component" value="Unassembled WGS sequence"/>
</dbReference>
<dbReference type="AlphaFoldDB" id="A0A1Y4I707"/>
<dbReference type="EMBL" id="NIBD01000031">
    <property type="protein sequence ID" value="PAB54914.1"/>
    <property type="molecule type" value="Genomic_DNA"/>
</dbReference>
<feature type="active site" description="Proton donor/acceptor" evidence="2">
    <location>
        <position position="87"/>
    </location>
</feature>
<organism evidence="6 7">
    <name type="scientific">Lactobacillus johnsonii</name>
    <dbReference type="NCBI Taxonomy" id="33959"/>
    <lineage>
        <taxon>Bacteria</taxon>
        <taxon>Bacillati</taxon>
        <taxon>Bacillota</taxon>
        <taxon>Bacilli</taxon>
        <taxon>Lactobacillales</taxon>
        <taxon>Lactobacillaceae</taxon>
        <taxon>Lactobacillus</taxon>
    </lineage>
</organism>
<feature type="binding site" evidence="3">
    <location>
        <position position="59"/>
    </location>
    <ligand>
        <name>substrate</name>
    </ligand>
</feature>
<dbReference type="PANTHER" id="PTHR46517">
    <property type="entry name" value="FRUCTOSE-2,6-BISPHOSPHATASE TIGAR"/>
    <property type="match status" value="1"/>
</dbReference>
<dbReference type="PANTHER" id="PTHR46517:SF1">
    <property type="entry name" value="FRUCTOSE-2,6-BISPHOSPHATASE TIGAR"/>
    <property type="match status" value="1"/>
</dbReference>
<dbReference type="EMBL" id="NIBB01000030">
    <property type="protein sequence ID" value="PAB52610.1"/>
    <property type="molecule type" value="Genomic_DNA"/>
</dbReference>
<dbReference type="GO" id="GO:0004331">
    <property type="term" value="F:fructose-2,6-bisphosphate 2-phosphatase activity"/>
    <property type="evidence" value="ECO:0007669"/>
    <property type="project" value="TreeGrafter"/>
</dbReference>
<evidence type="ECO:0000313" key="4">
    <source>
        <dbReference type="EMBL" id="HJE50226.1"/>
    </source>
</evidence>
<evidence type="ECO:0000313" key="5">
    <source>
        <dbReference type="EMBL" id="PAB52610.1"/>
    </source>
</evidence>
<dbReference type="InterPro" id="IPR001345">
    <property type="entry name" value="PG/BPGM_mutase_AS"/>
</dbReference>
<dbReference type="Pfam" id="PF00300">
    <property type="entry name" value="His_Phos_1"/>
    <property type="match status" value="1"/>
</dbReference>
<reference evidence="4" key="2">
    <citation type="journal article" date="2021" name="PeerJ">
        <title>Extensive microbial diversity within the chicken gut microbiome revealed by metagenomics and culture.</title>
        <authorList>
            <person name="Gilroy R."/>
            <person name="Ravi A."/>
            <person name="Getino M."/>
            <person name="Pursley I."/>
            <person name="Horton D.L."/>
            <person name="Alikhan N.F."/>
            <person name="Baker D."/>
            <person name="Gharbi K."/>
            <person name="Hall N."/>
            <person name="Watson M."/>
            <person name="Adriaenssens E.M."/>
            <person name="Foster-Nyarko E."/>
            <person name="Jarju S."/>
            <person name="Secka A."/>
            <person name="Antonio M."/>
            <person name="Oren A."/>
            <person name="Chaudhuri R.R."/>
            <person name="La Ragione R."/>
            <person name="Hildebrand F."/>
            <person name="Pallen M.J."/>
        </authorList>
    </citation>
    <scope>NUCLEOTIDE SEQUENCE</scope>
    <source>
        <strain evidence="4">CHK192-2623</strain>
    </source>
</reference>
<name>A0A1Y4I707_LACJH</name>
<accession>A0A1Y4I707</accession>
<dbReference type="GO" id="GO:0005829">
    <property type="term" value="C:cytosol"/>
    <property type="evidence" value="ECO:0007669"/>
    <property type="project" value="TreeGrafter"/>
</dbReference>
<dbReference type="CDD" id="cd07067">
    <property type="entry name" value="HP_PGM_like"/>
    <property type="match status" value="1"/>
</dbReference>
<evidence type="ECO:0000313" key="6">
    <source>
        <dbReference type="EMBL" id="PAB54914.1"/>
    </source>
</evidence>
<feature type="active site" description="Tele-phosphohistidine intermediate" evidence="2">
    <location>
        <position position="10"/>
    </location>
</feature>
<dbReference type="Proteomes" id="UP000732527">
    <property type="component" value="Unassembled WGS sequence"/>
</dbReference>
<dbReference type="InterPro" id="IPR029033">
    <property type="entry name" value="His_PPase_superfam"/>
</dbReference>
<evidence type="ECO:0000256" key="2">
    <source>
        <dbReference type="PIRSR" id="PIRSR613078-1"/>
    </source>
</evidence>
<evidence type="ECO:0000313" key="7">
    <source>
        <dbReference type="Proteomes" id="UP000216008"/>
    </source>
</evidence>
<comment type="caution">
    <text evidence="6">The sequence shown here is derived from an EMBL/GenBank/DDBJ whole genome shotgun (WGS) entry which is preliminary data.</text>
</comment>
<dbReference type="GO" id="GO:0045820">
    <property type="term" value="P:negative regulation of glycolytic process"/>
    <property type="evidence" value="ECO:0007669"/>
    <property type="project" value="TreeGrafter"/>
</dbReference>
<dbReference type="Proteomes" id="UP000216448">
    <property type="component" value="Unassembled WGS sequence"/>
</dbReference>
<dbReference type="GO" id="GO:0043456">
    <property type="term" value="P:regulation of pentose-phosphate shunt"/>
    <property type="evidence" value="ECO:0007669"/>
    <property type="project" value="TreeGrafter"/>
</dbReference>
<dbReference type="PROSITE" id="PS00175">
    <property type="entry name" value="PG_MUTASE"/>
    <property type="match status" value="1"/>
</dbReference>
<dbReference type="Gene3D" id="3.40.50.1240">
    <property type="entry name" value="Phosphoglycerate mutase-like"/>
    <property type="match status" value="1"/>
</dbReference>
<proteinExistence type="predicted"/>
<evidence type="ECO:0000256" key="1">
    <source>
        <dbReference type="ARBA" id="ARBA00022801"/>
    </source>
</evidence>